<dbReference type="PANTHER" id="PTHR43686">
    <property type="entry name" value="SULFURTRANSFERASE-RELATED"/>
    <property type="match status" value="1"/>
</dbReference>
<organism evidence="4">
    <name type="scientific">Chromera velia CCMP2878</name>
    <dbReference type="NCBI Taxonomy" id="1169474"/>
    <lineage>
        <taxon>Eukaryota</taxon>
        <taxon>Sar</taxon>
        <taxon>Alveolata</taxon>
        <taxon>Colpodellida</taxon>
        <taxon>Chromeraceae</taxon>
        <taxon>Chromera</taxon>
    </lineage>
</organism>
<feature type="region of interest" description="Disordered" evidence="1">
    <location>
        <begin position="435"/>
        <end position="478"/>
    </location>
</feature>
<feature type="domain" description="tRNA(Ile)-lysidine/2-thiocytidine synthase N-terminal" evidence="3">
    <location>
        <begin position="99"/>
        <end position="263"/>
    </location>
</feature>
<proteinExistence type="predicted"/>
<dbReference type="NCBIfam" id="NF007972">
    <property type="entry name" value="PRK10696.1"/>
    <property type="match status" value="1"/>
</dbReference>
<dbReference type="CDD" id="cd24138">
    <property type="entry name" value="TtcA-like"/>
    <property type="match status" value="1"/>
</dbReference>
<dbReference type="Pfam" id="PF01171">
    <property type="entry name" value="ATP_bind_3"/>
    <property type="match status" value="1"/>
</dbReference>
<dbReference type="InterPro" id="IPR011063">
    <property type="entry name" value="TilS/TtcA_N"/>
</dbReference>
<dbReference type="EMBL" id="CDMZ01000027">
    <property type="protein sequence ID" value="CEM04810.1"/>
    <property type="molecule type" value="Genomic_DNA"/>
</dbReference>
<feature type="chain" id="PRO_5005188414" description="tRNA(Ile)-lysidine/2-thiocytidine synthase N-terminal domain-containing protein" evidence="2">
    <location>
        <begin position="30"/>
        <end position="478"/>
    </location>
</feature>
<feature type="compositionally biased region" description="Pro residues" evidence="1">
    <location>
        <begin position="469"/>
        <end position="478"/>
    </location>
</feature>
<evidence type="ECO:0000256" key="2">
    <source>
        <dbReference type="SAM" id="SignalP"/>
    </source>
</evidence>
<accession>A0A0G4EZY9</accession>
<name>A0A0G4EZY9_9ALVE</name>
<dbReference type="AlphaFoldDB" id="A0A0G4EZY9"/>
<evidence type="ECO:0000259" key="3">
    <source>
        <dbReference type="Pfam" id="PF01171"/>
    </source>
</evidence>
<evidence type="ECO:0000313" key="4">
    <source>
        <dbReference type="EMBL" id="CEM04810.1"/>
    </source>
</evidence>
<sequence length="478" mass="51242">MVVSSFVSASLPWALLLLSFCGPSPTAFSLHSTASGVQSRGRCSLIRGGPVSQLCAVPDTQTEAGSQTDRDLSRLQGRLMKQLRQTCREFGMIEPNDHIMVCVSGGKDSATLLVLLQHLQQSLAPVVPFRLTAVHLDQQQPGYNGEPLVSWLESLGVPFRILSEDTYSVVKEKVPEGKTYCSLCSRLRRGILYTAAEEIGANKIALGHHADDAIETLFLNMIHQGQTKGMPARYVSESRGGIHVLRPLIRCLESDIAEFARRGGFPILPCTLCGSQPDAQRQKVKLLCATLESLSVNAKRNLVSAMGDVRPSHLLDKGLREAAGLDPLSGLSVAPRGRLVKGIERASEGHFELHVPGEDVAVLEGGGEEDGGKEGTTGGLLKSLQLVEVTGGLHKKQALSGATQKEERRIILPESEAMQGSSVLTNLGSVQTVQNGAALPVSRGQETTPSFLESNSDSPGKSMSRARPQKPPTRAPSR</sequence>
<feature type="signal peptide" evidence="2">
    <location>
        <begin position="1"/>
        <end position="29"/>
    </location>
</feature>
<feature type="compositionally biased region" description="Polar residues" evidence="1">
    <location>
        <begin position="444"/>
        <end position="461"/>
    </location>
</feature>
<dbReference type="PANTHER" id="PTHR43686:SF1">
    <property type="entry name" value="AMINOTRAN_5 DOMAIN-CONTAINING PROTEIN"/>
    <property type="match status" value="1"/>
</dbReference>
<evidence type="ECO:0000256" key="1">
    <source>
        <dbReference type="SAM" id="MobiDB-lite"/>
    </source>
</evidence>
<gene>
    <name evidence="4" type="ORF">Cvel_14413</name>
</gene>
<dbReference type="SUPFAM" id="SSF52402">
    <property type="entry name" value="Adenine nucleotide alpha hydrolases-like"/>
    <property type="match status" value="1"/>
</dbReference>
<dbReference type="VEuPathDB" id="CryptoDB:Cvel_14413"/>
<dbReference type="Gene3D" id="3.40.50.620">
    <property type="entry name" value="HUPs"/>
    <property type="match status" value="1"/>
</dbReference>
<keyword evidence="2" id="KW-0732">Signal</keyword>
<protein>
    <recommendedName>
        <fullName evidence="3">tRNA(Ile)-lysidine/2-thiocytidine synthase N-terminal domain-containing protein</fullName>
    </recommendedName>
</protein>
<dbReference type="InterPro" id="IPR014729">
    <property type="entry name" value="Rossmann-like_a/b/a_fold"/>
</dbReference>
<reference evidence="4" key="1">
    <citation type="submission" date="2014-11" db="EMBL/GenBank/DDBJ databases">
        <authorList>
            <person name="Otto D Thomas"/>
            <person name="Naeem Raeece"/>
        </authorList>
    </citation>
    <scope>NUCLEOTIDE SEQUENCE</scope>
</reference>